<keyword evidence="6" id="KW-0175">Coiled coil</keyword>
<evidence type="ECO:0000313" key="8">
    <source>
        <dbReference type="EMBL" id="MBU9722074.1"/>
    </source>
</evidence>
<keyword evidence="5" id="KW-0472">Membrane</keyword>
<evidence type="ECO:0000256" key="2">
    <source>
        <dbReference type="ARBA" id="ARBA00022741"/>
    </source>
</evidence>
<dbReference type="RefSeq" id="WP_176371382.1">
    <property type="nucleotide sequence ID" value="NZ_JAHQCR010000047.1"/>
</dbReference>
<dbReference type="Gene3D" id="3.40.50.300">
    <property type="entry name" value="P-loop containing nucleotide triphosphate hydrolases"/>
    <property type="match status" value="2"/>
</dbReference>
<reference evidence="8 9" key="1">
    <citation type="submission" date="2021-06" db="EMBL/GenBank/DDBJ databases">
        <title>Bacillus sp. RD4P76, an endophyte from a halophyte.</title>
        <authorList>
            <person name="Sun J.-Q."/>
        </authorList>
    </citation>
    <scope>NUCLEOTIDE SEQUENCE [LARGE SCALE GENOMIC DNA]</scope>
    <source>
        <strain evidence="8 9">JCM 17098</strain>
    </source>
</reference>
<name>A0ABS6JU34_9BACI</name>
<dbReference type="PANTHER" id="PTHR10465">
    <property type="entry name" value="TRANSMEMBRANE GTPASE FZO1"/>
    <property type="match status" value="1"/>
</dbReference>
<comment type="caution">
    <text evidence="8">The sequence shown here is derived from an EMBL/GenBank/DDBJ whole genome shotgun (WGS) entry which is preliminary data.</text>
</comment>
<dbReference type="InterPro" id="IPR027417">
    <property type="entry name" value="P-loop_NTPase"/>
</dbReference>
<evidence type="ECO:0000256" key="3">
    <source>
        <dbReference type="ARBA" id="ARBA00022801"/>
    </source>
</evidence>
<keyword evidence="2" id="KW-0547">Nucleotide-binding</keyword>
<evidence type="ECO:0000256" key="5">
    <source>
        <dbReference type="ARBA" id="ARBA00023136"/>
    </source>
</evidence>
<feature type="domain" description="Dynamin N-terminal" evidence="7">
    <location>
        <begin position="38"/>
        <end position="191"/>
    </location>
</feature>
<evidence type="ECO:0000259" key="7">
    <source>
        <dbReference type="Pfam" id="PF00350"/>
    </source>
</evidence>
<dbReference type="InterPro" id="IPR045063">
    <property type="entry name" value="Dynamin_N"/>
</dbReference>
<feature type="domain" description="Dynamin N-terminal" evidence="7">
    <location>
        <begin position="622"/>
        <end position="843"/>
    </location>
</feature>
<dbReference type="InterPro" id="IPR027094">
    <property type="entry name" value="Mitofusin_fam"/>
</dbReference>
<keyword evidence="3" id="KW-0378">Hydrolase</keyword>
<accession>A0ABS6JU34</accession>
<keyword evidence="4" id="KW-0342">GTP-binding</keyword>
<sequence length="1198" mass="138774">MIHKTIQEQSSTIPLTAEEKFRLKRLEQKHQKNVFEMAFCGHFSAGKSTMLNKLLGAEVLPTSPIPTSANIIELKNGELGLTIKTQKNDKKWDGEIPWNEVRKWGMDGQEIQGLTITADLPFLGENSSILDTPGVDSTDASHEKVTVEQLYTTDVIVYVMDYNHVQSETNLYFLKQLSDENKPIYIVINQIDKHNDDEIPFIDFKSSVETILGKWNIHYIKMFFTSMKKPNHHLNEFGTMENELKGLLYNSHKLLDHAASRLEQGFYQSVALRLREQKQENATDIIEEMKEQGFSLEQLKEKEHLLDRLDEVSNYKENYRKMYHEQLSRLFKNVTLFPYSTTDLTRSWIESLQPGFKVGLLFSKKKTEEERNRRLQLVLEDLKDKVKTQLIFHVTDFLKNLDRTVLDFTSDFDKAIEELAIFDEKVVAEMMLQLVNAEHASREYVYTFTKEITESIVKLIKERSLHMLETYIVGAEKFHHEEKDNVLAKINELGKLEKFEEQLRENEIKFDKLRKEVETRLAEFPANDLYFQHLSDISKGSFPQSKGQSFRNITDSSESLIEPVTDLPIIKEESQEKISIADDWLKDLKRILQNFKGETILSTERERLIDRINRYENKTFIISLFGAFSAGKSSFANALLGDSVLPVSPNPTTATVTTIQRSTEQYKHATAVISFKTKEALDQEIKSVSQHLGQDINLDKLKKWVPDKKSYITGWQKTNVEYLLTIKKSGIDSNDIGSDKIIPLDLLDDFVANEDNACLIEKVHIYYDCDLTEKGIVLVDTPGVNSVHGRHTNVAFKQMQKSDAIFYLTYYNHAFSKSDQYFLQQIGQVNESFEHNKLYFVLNAADLASSTGELNGVKNHVFSQLQSCGIKEPRLFHLSSKEGLLEKKRSGKNSSTFSAFENFFHQHTISELKVLSLGIIKDEFLSYGEKLNDSIHFIEKDLKLQKEKYEQYSANVSNQKELIDGLSFEHVTRDAVLELEQLSLYLQDRMKYVLYDYYSSAINVSVLTGNSKKELHFQLNSAIREWVNQGETFFKHELEATIIRVEEKMKERAVRWLQEASNQIKSNLPYFSFDSEIALSALKYRFPSLLLQVESKNYTGFLKSKKDFFENNKSKELREQLVSDGFTFTKDILKYITHELSNAFTKMAHQLESELKNRLQKACDQELERFNKLFDPEAKDNLYREKEQLSALLEKENS</sequence>
<proteinExistence type="predicted"/>
<gene>
    <name evidence="8" type="ORF">KS407_11570</name>
</gene>
<evidence type="ECO:0000313" key="9">
    <source>
        <dbReference type="Proteomes" id="UP000790580"/>
    </source>
</evidence>
<organism evidence="8 9">
    <name type="scientific">Evansella alkalicola</name>
    <dbReference type="NCBI Taxonomy" id="745819"/>
    <lineage>
        <taxon>Bacteria</taxon>
        <taxon>Bacillati</taxon>
        <taxon>Bacillota</taxon>
        <taxon>Bacilli</taxon>
        <taxon>Bacillales</taxon>
        <taxon>Bacillaceae</taxon>
        <taxon>Evansella</taxon>
    </lineage>
</organism>
<dbReference type="EMBL" id="JAHQCR010000047">
    <property type="protein sequence ID" value="MBU9722074.1"/>
    <property type="molecule type" value="Genomic_DNA"/>
</dbReference>
<evidence type="ECO:0000256" key="1">
    <source>
        <dbReference type="ARBA" id="ARBA00004370"/>
    </source>
</evidence>
<feature type="coiled-coil region" evidence="6">
    <location>
        <begin position="935"/>
        <end position="962"/>
    </location>
</feature>
<keyword evidence="9" id="KW-1185">Reference proteome</keyword>
<evidence type="ECO:0000256" key="6">
    <source>
        <dbReference type="SAM" id="Coils"/>
    </source>
</evidence>
<dbReference type="Pfam" id="PF00350">
    <property type="entry name" value="Dynamin_N"/>
    <property type="match status" value="2"/>
</dbReference>
<evidence type="ECO:0000256" key="4">
    <source>
        <dbReference type="ARBA" id="ARBA00023134"/>
    </source>
</evidence>
<protein>
    <submittedName>
        <fullName evidence="8">Dynamin family protein</fullName>
    </submittedName>
</protein>
<dbReference type="CDD" id="cd09912">
    <property type="entry name" value="DLP_2"/>
    <property type="match status" value="1"/>
</dbReference>
<dbReference type="SUPFAM" id="SSF52540">
    <property type="entry name" value="P-loop containing nucleoside triphosphate hydrolases"/>
    <property type="match status" value="2"/>
</dbReference>
<dbReference type="PANTHER" id="PTHR10465:SF0">
    <property type="entry name" value="SARCALUMENIN"/>
    <property type="match status" value="1"/>
</dbReference>
<comment type="subcellular location">
    <subcellularLocation>
        <location evidence="1">Membrane</location>
    </subcellularLocation>
</comment>
<dbReference type="Proteomes" id="UP000790580">
    <property type="component" value="Unassembled WGS sequence"/>
</dbReference>